<feature type="region of interest" description="Disordered" evidence="1">
    <location>
        <begin position="469"/>
        <end position="490"/>
    </location>
</feature>
<evidence type="ECO:0000256" key="1">
    <source>
        <dbReference type="SAM" id="MobiDB-lite"/>
    </source>
</evidence>
<dbReference type="STRING" id="933388.S7ZKH6"/>
<sequence>MKSFKPVFLCEVGEAADMQQPESIATAKSDAKTIAAVPRVASGYQAIASRLLRRPDMGLAGYSLRHVKSMMTAISDIQALLCYVFDSLLMRQLLREYTEQREAMVRIQSRCISHRRMLLEVQTKLSAAEIEHISNCCSQEVLQPLEQGVCAQTPFARCIIFTAKGFGHIITVGMYWVCICVWLGFGPRCHWSNRWQLYINDATSALMVLIFAFLACLRECYADHTNTCLDAIFHLNCALERGLRLLTEDEAPNPIEADMPLRDNYLQKAIYYYADVIGTLAGMILLIVVLVTWASLGPILHFSNTWWLLIGTYAGLVGLFDSFVLRNVQSKVHKSHKAFVRRIEELDDALFTGLSLSVPTEQNTKAPSLARRVSRKMDAISSHLLMVVAGFLFTIGCLAASSAMHWSLTGQLISNVPPSVIETFFILILITGQNDAEAGARVDLTNIYYRRQQLLSFLRHAAEYYEEQERGMPETETGSGAEAVPAGNQI</sequence>
<dbReference type="Pfam" id="PF04120">
    <property type="entry name" value="Iron_permease"/>
    <property type="match status" value="2"/>
</dbReference>
<feature type="transmembrane region" description="Helical" evidence="2">
    <location>
        <begin position="306"/>
        <end position="325"/>
    </location>
</feature>
<keyword evidence="4" id="KW-1185">Reference proteome</keyword>
<feature type="transmembrane region" description="Helical" evidence="2">
    <location>
        <begin position="384"/>
        <end position="406"/>
    </location>
</feature>
<feature type="transmembrane region" description="Helical" evidence="2">
    <location>
        <begin position="270"/>
        <end position="294"/>
    </location>
</feature>
<dbReference type="eggNOG" id="ENOG502QRCK">
    <property type="taxonomic scope" value="Eukaryota"/>
</dbReference>
<dbReference type="GO" id="GO:0055085">
    <property type="term" value="P:transmembrane transport"/>
    <property type="evidence" value="ECO:0007669"/>
    <property type="project" value="InterPro"/>
</dbReference>
<feature type="transmembrane region" description="Helical" evidence="2">
    <location>
        <begin position="197"/>
        <end position="217"/>
    </location>
</feature>
<organism evidence="3 4">
    <name type="scientific">Penicillium oxalicum (strain 114-2 / CGMCC 5302)</name>
    <name type="common">Penicillium decumbens</name>
    <dbReference type="NCBI Taxonomy" id="933388"/>
    <lineage>
        <taxon>Eukaryota</taxon>
        <taxon>Fungi</taxon>
        <taxon>Dikarya</taxon>
        <taxon>Ascomycota</taxon>
        <taxon>Pezizomycotina</taxon>
        <taxon>Eurotiomycetes</taxon>
        <taxon>Eurotiomycetidae</taxon>
        <taxon>Eurotiales</taxon>
        <taxon>Aspergillaceae</taxon>
        <taxon>Penicillium</taxon>
    </lineage>
</organism>
<keyword evidence="2" id="KW-1133">Transmembrane helix</keyword>
<evidence type="ECO:0000313" key="3">
    <source>
        <dbReference type="EMBL" id="EPS29191.1"/>
    </source>
</evidence>
<dbReference type="Proteomes" id="UP000019376">
    <property type="component" value="Unassembled WGS sequence"/>
</dbReference>
<dbReference type="HOGENOM" id="CLU_028340_0_0_1"/>
<protein>
    <submittedName>
        <fullName evidence="3">Uncharacterized protein</fullName>
    </submittedName>
</protein>
<evidence type="ECO:0000256" key="2">
    <source>
        <dbReference type="SAM" id="Phobius"/>
    </source>
</evidence>
<dbReference type="InterPro" id="IPR007251">
    <property type="entry name" value="Iron_permease_Fet4"/>
</dbReference>
<keyword evidence="2" id="KW-0472">Membrane</keyword>
<keyword evidence="2" id="KW-0812">Transmembrane</keyword>
<dbReference type="AlphaFoldDB" id="S7ZKH6"/>
<proteinExistence type="predicted"/>
<name>S7ZKH6_PENO1</name>
<feature type="transmembrane region" description="Helical" evidence="2">
    <location>
        <begin position="165"/>
        <end position="185"/>
    </location>
</feature>
<dbReference type="PhylomeDB" id="S7ZKH6"/>
<accession>S7ZKH6</accession>
<gene>
    <name evidence="3" type="ORF">PDE_04140</name>
</gene>
<reference evidence="3 4" key="1">
    <citation type="journal article" date="2013" name="PLoS ONE">
        <title>Genomic and secretomic analyses reveal unique features of the lignocellulolytic enzyme system of Penicillium decumbens.</title>
        <authorList>
            <person name="Liu G."/>
            <person name="Zhang L."/>
            <person name="Wei X."/>
            <person name="Zou G."/>
            <person name="Qin Y."/>
            <person name="Ma L."/>
            <person name="Li J."/>
            <person name="Zheng H."/>
            <person name="Wang S."/>
            <person name="Wang C."/>
            <person name="Xun L."/>
            <person name="Zhao G.-P."/>
            <person name="Zhou Z."/>
            <person name="Qu Y."/>
        </authorList>
    </citation>
    <scope>NUCLEOTIDE SEQUENCE [LARGE SCALE GENOMIC DNA]</scope>
    <source>
        <strain evidence="4">114-2 / CGMCC 5302</strain>
    </source>
</reference>
<evidence type="ECO:0000313" key="4">
    <source>
        <dbReference type="Proteomes" id="UP000019376"/>
    </source>
</evidence>
<dbReference type="EMBL" id="KB644411">
    <property type="protein sequence ID" value="EPS29191.1"/>
    <property type="molecule type" value="Genomic_DNA"/>
</dbReference>
<dbReference type="OrthoDB" id="2224262at2759"/>